<gene>
    <name evidence="2" type="ORF">J2736_005620</name>
</gene>
<reference evidence="2 3" key="1">
    <citation type="submission" date="2023-07" db="EMBL/GenBank/DDBJ databases">
        <title>Sorghum-associated microbial communities from plants grown in Nebraska, USA.</title>
        <authorList>
            <person name="Schachtman D."/>
        </authorList>
    </citation>
    <scope>NUCLEOTIDE SEQUENCE [LARGE SCALE GENOMIC DNA]</scope>
    <source>
        <strain evidence="2 3">CC258</strain>
    </source>
</reference>
<dbReference type="SUPFAM" id="SSF55729">
    <property type="entry name" value="Acyl-CoA N-acyltransferases (Nat)"/>
    <property type="match status" value="1"/>
</dbReference>
<organism evidence="2 3">
    <name type="scientific">Paenibacillus qinlingensis</name>
    <dbReference type="NCBI Taxonomy" id="1837343"/>
    <lineage>
        <taxon>Bacteria</taxon>
        <taxon>Bacillati</taxon>
        <taxon>Bacillota</taxon>
        <taxon>Bacilli</taxon>
        <taxon>Bacillales</taxon>
        <taxon>Paenibacillaceae</taxon>
        <taxon>Paenibacillus</taxon>
    </lineage>
</organism>
<dbReference type="Proteomes" id="UP001267290">
    <property type="component" value="Unassembled WGS sequence"/>
</dbReference>
<proteinExistence type="predicted"/>
<protein>
    <submittedName>
        <fullName evidence="2">Ribosomal protein S18 acetylase RimI-like enzyme</fullName>
    </submittedName>
</protein>
<sequence length="225" mass="25115">MMRKQLYVFDGDTPVEAVIRTYGVADFDALIRVQQLSFPPPFPSELWWTKEQLTEHVTRFPEGALCVEVAGQVVGSITGLRVDSEQMAGAADHSWSAITDEGFIRTHCPEGDTLYIVDVCIMPAYRKFGLGKWLMQSMFEVVVQLGLARLLGGGRMPGYHKVAETMSADDYVAVVMAGTMKDPVITFLLRCGRTPVGVVAGYLEDEESLNHALLMEWRNPFTYQK</sequence>
<accession>A0ABU1P4V3</accession>
<dbReference type="InterPro" id="IPR016181">
    <property type="entry name" value="Acyl_CoA_acyltransferase"/>
</dbReference>
<evidence type="ECO:0000259" key="1">
    <source>
        <dbReference type="PROSITE" id="PS51186"/>
    </source>
</evidence>
<feature type="domain" description="N-acetyltransferase" evidence="1">
    <location>
        <begin position="17"/>
        <end position="220"/>
    </location>
</feature>
<dbReference type="CDD" id="cd04301">
    <property type="entry name" value="NAT_SF"/>
    <property type="match status" value="1"/>
</dbReference>
<evidence type="ECO:0000313" key="2">
    <source>
        <dbReference type="EMBL" id="MDR6554391.1"/>
    </source>
</evidence>
<name>A0ABU1P4V3_9BACL</name>
<comment type="caution">
    <text evidence="2">The sequence shown here is derived from an EMBL/GenBank/DDBJ whole genome shotgun (WGS) entry which is preliminary data.</text>
</comment>
<dbReference type="EMBL" id="JAVDSB010000016">
    <property type="protein sequence ID" value="MDR6554391.1"/>
    <property type="molecule type" value="Genomic_DNA"/>
</dbReference>
<dbReference type="Gene3D" id="3.40.630.30">
    <property type="match status" value="1"/>
</dbReference>
<dbReference type="Pfam" id="PF00583">
    <property type="entry name" value="Acetyltransf_1"/>
    <property type="match status" value="1"/>
</dbReference>
<dbReference type="RefSeq" id="WP_310501826.1">
    <property type="nucleotide sequence ID" value="NZ_JAVDSB010000016.1"/>
</dbReference>
<keyword evidence="3" id="KW-1185">Reference proteome</keyword>
<evidence type="ECO:0000313" key="3">
    <source>
        <dbReference type="Proteomes" id="UP001267290"/>
    </source>
</evidence>
<dbReference type="InterPro" id="IPR000182">
    <property type="entry name" value="GNAT_dom"/>
</dbReference>
<dbReference type="PROSITE" id="PS51186">
    <property type="entry name" value="GNAT"/>
    <property type="match status" value="1"/>
</dbReference>